<name>A0A2U2CFV6_9RHOB</name>
<dbReference type="RefSeq" id="WP_109531808.1">
    <property type="nucleotide sequence ID" value="NZ_QEYD01000002.1"/>
</dbReference>
<dbReference type="InterPro" id="IPR003395">
    <property type="entry name" value="RecF/RecN/SMC_N"/>
</dbReference>
<reference evidence="2 3" key="1">
    <citation type="submission" date="2018-05" db="EMBL/GenBank/DDBJ databases">
        <title>Pararhodobacter marina sp. nov., isolated from deep-sea water of the Indian Ocean.</title>
        <authorList>
            <person name="Lai Q.Sr."/>
            <person name="Liu X."/>
            <person name="Shao Z."/>
        </authorList>
    </citation>
    <scope>NUCLEOTIDE SEQUENCE [LARGE SCALE GENOMIC DNA]</scope>
    <source>
        <strain evidence="2 3">CIC4N-9</strain>
    </source>
</reference>
<organism evidence="2 3">
    <name type="scientific">Pararhodobacter marinus</name>
    <dbReference type="NCBI Taxonomy" id="2184063"/>
    <lineage>
        <taxon>Bacteria</taxon>
        <taxon>Pseudomonadati</taxon>
        <taxon>Pseudomonadota</taxon>
        <taxon>Alphaproteobacteria</taxon>
        <taxon>Rhodobacterales</taxon>
        <taxon>Paracoccaceae</taxon>
        <taxon>Pararhodobacter</taxon>
    </lineage>
</organism>
<sequence length="818" mass="89621">MIRIEKIHIREFRGIRELTLELKGQNFAACGPNGTGKSGIVDAIEFALTGNISRLAGAGTGGLSVKAHGPHVDSRNKPEAASVTLDVTIPSLGNKKAQIRRTVKSANAPEIKPADKDVIGAFESVNLHPEFVLSRRELIRYVLSEPGQRSKEVQSLLRLDDIEKLRGVLQKIANASSKDLPGLERGEKDATTNLLAVLDSAQLTKNSVLEAANPRRELLGLPPLTDLDANTSVKDGLTTANANAPGRVPKVQAAADLATLREALHALQTEPFKQACSTADANAAELGKDAESLNSLSRESLLTSALELYDGAACPVCDTPFEPDDFTGHLAGKLAHLEDVSKRRVALETELKPILDARHAAGTALNTMIDHASLFSPKIDATALAEFRTVLRGRYQQLQQLLPLNDTRAILSSAHNVPDMEPTLAALAAAIAEIPEPSKQDAARDFLVLAQERLAIYRTARLKHAAGKVRAERATKVFSSYGALTTTALEKIYKDVETAFASYYRKINEDDEKAFTAKLMPSIGKLGFDVDFYGRGHFPPGAYHSEGHQDGMGLCLYLALMNHLLGANFTFAVLDDVLMSVDAGHRRQVCTLLKEIFPNTQFIFTTHDEIWLRHMKSEGLIKDRNFAHFRTWTVEFGPTEWDDRDVWAELEGYLAKNDVRAAAALLRHYLEHFAKEACDRLRANVEFRGDAQFMLGDLLPNATGTLGDLLKKAKVAANSWNQKEVVERISAIEVAFGVAKTNTGYETWQINTAVHFNEWADLKKEDFAPVVSAFRGFTGAFGCETCNEMYFVAPDRGKKEALRCGCGTLNLNLLQKSG</sequence>
<keyword evidence="3" id="KW-1185">Reference proteome</keyword>
<gene>
    <name evidence="2" type="ORF">C4N9_02915</name>
</gene>
<feature type="domain" description="RecF/RecN/SMC N-terminal" evidence="1">
    <location>
        <begin position="4"/>
        <end position="616"/>
    </location>
</feature>
<evidence type="ECO:0000313" key="2">
    <source>
        <dbReference type="EMBL" id="PWE30732.1"/>
    </source>
</evidence>
<dbReference type="GeneID" id="94363832"/>
<dbReference type="AlphaFoldDB" id="A0A2U2CFV6"/>
<dbReference type="EMBL" id="QEYD01000002">
    <property type="protein sequence ID" value="PWE30732.1"/>
    <property type="molecule type" value="Genomic_DNA"/>
</dbReference>
<evidence type="ECO:0000313" key="3">
    <source>
        <dbReference type="Proteomes" id="UP000244940"/>
    </source>
</evidence>
<evidence type="ECO:0000259" key="1">
    <source>
        <dbReference type="Pfam" id="PF02463"/>
    </source>
</evidence>
<dbReference type="Proteomes" id="UP000244940">
    <property type="component" value="Unassembled WGS sequence"/>
</dbReference>
<dbReference type="PANTHER" id="PTHR32114">
    <property type="entry name" value="ABC TRANSPORTER ABCH.3"/>
    <property type="match status" value="1"/>
</dbReference>
<proteinExistence type="predicted"/>
<dbReference type="Pfam" id="PF02463">
    <property type="entry name" value="SMC_N"/>
    <property type="match status" value="1"/>
</dbReference>
<dbReference type="SUPFAM" id="SSF52540">
    <property type="entry name" value="P-loop containing nucleoside triphosphate hydrolases"/>
    <property type="match status" value="1"/>
</dbReference>
<dbReference type="Gene3D" id="3.40.50.300">
    <property type="entry name" value="P-loop containing nucleotide triphosphate hydrolases"/>
    <property type="match status" value="2"/>
</dbReference>
<dbReference type="PANTHER" id="PTHR32114:SF2">
    <property type="entry name" value="ABC TRANSPORTER ABCH.3"/>
    <property type="match status" value="1"/>
</dbReference>
<comment type="caution">
    <text evidence="2">The sequence shown here is derived from an EMBL/GenBank/DDBJ whole genome shotgun (WGS) entry which is preliminary data.</text>
</comment>
<dbReference type="OrthoDB" id="7877292at2"/>
<accession>A0A2U2CFV6</accession>
<dbReference type="InterPro" id="IPR027417">
    <property type="entry name" value="P-loop_NTPase"/>
</dbReference>
<protein>
    <submittedName>
        <fullName evidence="2">Chromosome segregation protein SMC</fullName>
    </submittedName>
</protein>